<dbReference type="EMBL" id="KN823130">
    <property type="protein sequence ID" value="KIO21736.1"/>
    <property type="molecule type" value="Genomic_DNA"/>
</dbReference>
<feature type="non-terminal residue" evidence="1">
    <location>
        <position position="1"/>
    </location>
</feature>
<reference evidence="1 2" key="1">
    <citation type="submission" date="2014-04" db="EMBL/GenBank/DDBJ databases">
        <authorList>
            <consortium name="DOE Joint Genome Institute"/>
            <person name="Kuo A."/>
            <person name="Girlanda M."/>
            <person name="Perotto S."/>
            <person name="Kohler A."/>
            <person name="Nagy L.G."/>
            <person name="Floudas D."/>
            <person name="Copeland A."/>
            <person name="Barry K.W."/>
            <person name="Cichocki N."/>
            <person name="Veneault-Fourrey C."/>
            <person name="LaButti K."/>
            <person name="Lindquist E.A."/>
            <person name="Lipzen A."/>
            <person name="Lundell T."/>
            <person name="Morin E."/>
            <person name="Murat C."/>
            <person name="Sun H."/>
            <person name="Tunlid A."/>
            <person name="Henrissat B."/>
            <person name="Grigoriev I.V."/>
            <person name="Hibbett D.S."/>
            <person name="Martin F."/>
            <person name="Nordberg H.P."/>
            <person name="Cantor M.N."/>
            <person name="Hua S.X."/>
        </authorList>
    </citation>
    <scope>NUCLEOTIDE SEQUENCE [LARGE SCALE GENOMIC DNA]</scope>
    <source>
        <strain evidence="1 2">MUT 4182</strain>
    </source>
</reference>
<name>A0A0C3QA96_9AGAM</name>
<dbReference type="OrthoDB" id="2418900at2759"/>
<evidence type="ECO:0000313" key="2">
    <source>
        <dbReference type="Proteomes" id="UP000054248"/>
    </source>
</evidence>
<evidence type="ECO:0000313" key="1">
    <source>
        <dbReference type="EMBL" id="KIO21736.1"/>
    </source>
</evidence>
<sequence length="840" mass="95583">WEQQKAQEMKDGVPPWREFEMEEDWSFARFLMKSGMSQEKIDELLHLEVVKGRMQPPFQNKYEFFKKIDALPKGPGFRCETVTIVRDVLDTHGVRLKEVVELWLRDPVECVRDLMGKPTLRDVMSYLPTKVYTNAERRTRVYEEMWTGDWWWNVQEKLPRGATVAPVILALDKTQLSTFSGDKSAYPVYLTLGSIAKQVRRQPSRRATILLGYLPIPTLSCCSPVTQQLKGYEVFHACMARLLEPMITAGTHGVSVLCSNGRKRHVFPLLAAYCADHPEQCVVACSKENRCPKGSIGQDERGGLELCWGRDQDSTLAALQEVLNAKTTSERRSALESLHTDGIQVVFEPFWKHLPHCDIFSALMPDILHQLHKGVFHAHLVSWCDQSMSPGELDRRFISMAHHPHLRHFSKGITSIKQWTGKEQRAMESVFVSAISGGVNDNRVVIAARALLDFIYLAQLHCHTSDTLTQMTESLQEFHRAKSVFVENGVRAHFNIPKLHSLVHYVDSITACGAADGYNTEYPERFHIEYAKLGYRASNKREYKKQMVTWLERQEAVDLFDSYSRWAWDPAAVASHMIQDAANVEVSETSDEDLDTSLASPPDLFKHTKLRLAKVPPLSNISLSTIRHHFHIPDFISSLNSYLARLAASHPGVRVENVGLYDTFTIYKRAHLLVPSPALGVSPLEDRIRATPARVARVLPTLGSTAFFGTILVKTPPPIVCKLMMYFAGSQYCYRVARLRLIFELPTVIRELARSRHPLAYVQWFTDLKASRHPTRVFQVSKVLNNRGQPTGEVIPLGQIVRSCHLIPQWENDLTAPMDCPLDVFNKFLVNDFLDIHSYL</sequence>
<accession>A0A0C3QA96</accession>
<reference evidence="2" key="2">
    <citation type="submission" date="2015-01" db="EMBL/GenBank/DDBJ databases">
        <title>Evolutionary Origins and Diversification of the Mycorrhizal Mutualists.</title>
        <authorList>
            <consortium name="DOE Joint Genome Institute"/>
            <consortium name="Mycorrhizal Genomics Consortium"/>
            <person name="Kohler A."/>
            <person name="Kuo A."/>
            <person name="Nagy L.G."/>
            <person name="Floudas D."/>
            <person name="Copeland A."/>
            <person name="Barry K.W."/>
            <person name="Cichocki N."/>
            <person name="Veneault-Fourrey C."/>
            <person name="LaButti K."/>
            <person name="Lindquist E.A."/>
            <person name="Lipzen A."/>
            <person name="Lundell T."/>
            <person name="Morin E."/>
            <person name="Murat C."/>
            <person name="Riley R."/>
            <person name="Ohm R."/>
            <person name="Sun H."/>
            <person name="Tunlid A."/>
            <person name="Henrissat B."/>
            <person name="Grigoriev I.V."/>
            <person name="Hibbett D.S."/>
            <person name="Martin F."/>
        </authorList>
    </citation>
    <scope>NUCLEOTIDE SEQUENCE [LARGE SCALE GENOMIC DNA]</scope>
    <source>
        <strain evidence="2">MUT 4182</strain>
    </source>
</reference>
<dbReference type="InterPro" id="IPR041078">
    <property type="entry name" value="Plavaka"/>
</dbReference>
<organism evidence="1 2">
    <name type="scientific">Tulasnella calospora MUT 4182</name>
    <dbReference type="NCBI Taxonomy" id="1051891"/>
    <lineage>
        <taxon>Eukaryota</taxon>
        <taxon>Fungi</taxon>
        <taxon>Dikarya</taxon>
        <taxon>Basidiomycota</taxon>
        <taxon>Agaricomycotina</taxon>
        <taxon>Agaricomycetes</taxon>
        <taxon>Cantharellales</taxon>
        <taxon>Tulasnellaceae</taxon>
        <taxon>Tulasnella</taxon>
    </lineage>
</organism>
<dbReference type="AlphaFoldDB" id="A0A0C3QA96"/>
<gene>
    <name evidence="1" type="ORF">M407DRAFT_45836</name>
</gene>
<dbReference type="HOGENOM" id="CLU_006344_4_2_1"/>
<keyword evidence="2" id="KW-1185">Reference proteome</keyword>
<dbReference type="STRING" id="1051891.A0A0C3QA96"/>
<dbReference type="Proteomes" id="UP000054248">
    <property type="component" value="Unassembled WGS sequence"/>
</dbReference>
<protein>
    <submittedName>
        <fullName evidence="1">Uncharacterized protein</fullName>
    </submittedName>
</protein>
<feature type="non-terminal residue" evidence="1">
    <location>
        <position position="840"/>
    </location>
</feature>
<proteinExistence type="predicted"/>
<dbReference type="Pfam" id="PF18759">
    <property type="entry name" value="Plavaka"/>
    <property type="match status" value="1"/>
</dbReference>